<proteinExistence type="predicted"/>
<sequence length="186" mass="21147">MRSRVKQADVHEPSSEAQQERLPPTASVDEDGTMNTASLSERILEERLLRALRVKTESTATRHKYLQEKTHCYLSLDSTKLVSKRQELTEADILERVGRICSDIVAACCYVLDVEGVGDLTRCVERAQELSNVSITYQEFVERIEKLLKRFDKVLYFLNSAEVSSTLLLINLFSGCIFLDTCPVNR</sequence>
<gene>
    <name evidence="2" type="ORF">Plil01_000362700</name>
</gene>
<evidence type="ECO:0000313" key="3">
    <source>
        <dbReference type="Proteomes" id="UP001165083"/>
    </source>
</evidence>
<organism evidence="2 3">
    <name type="scientific">Phytophthora lilii</name>
    <dbReference type="NCBI Taxonomy" id="2077276"/>
    <lineage>
        <taxon>Eukaryota</taxon>
        <taxon>Sar</taxon>
        <taxon>Stramenopiles</taxon>
        <taxon>Oomycota</taxon>
        <taxon>Peronosporomycetes</taxon>
        <taxon>Peronosporales</taxon>
        <taxon>Peronosporaceae</taxon>
        <taxon>Phytophthora</taxon>
    </lineage>
</organism>
<feature type="compositionally biased region" description="Basic and acidic residues" evidence="1">
    <location>
        <begin position="1"/>
        <end position="14"/>
    </location>
</feature>
<name>A0A9W6TE36_9STRA</name>
<protein>
    <submittedName>
        <fullName evidence="2">Unnamed protein product</fullName>
    </submittedName>
</protein>
<evidence type="ECO:0000256" key="1">
    <source>
        <dbReference type="SAM" id="MobiDB-lite"/>
    </source>
</evidence>
<evidence type="ECO:0000313" key="2">
    <source>
        <dbReference type="EMBL" id="GMF13116.1"/>
    </source>
</evidence>
<dbReference type="AlphaFoldDB" id="A0A9W6TE36"/>
<feature type="region of interest" description="Disordered" evidence="1">
    <location>
        <begin position="1"/>
        <end position="33"/>
    </location>
</feature>
<keyword evidence="3" id="KW-1185">Reference proteome</keyword>
<reference evidence="2" key="1">
    <citation type="submission" date="2023-04" db="EMBL/GenBank/DDBJ databases">
        <title>Phytophthora lilii NBRC 32176.</title>
        <authorList>
            <person name="Ichikawa N."/>
            <person name="Sato H."/>
            <person name="Tonouchi N."/>
        </authorList>
    </citation>
    <scope>NUCLEOTIDE SEQUENCE</scope>
    <source>
        <strain evidence="2">NBRC 32176</strain>
    </source>
</reference>
<dbReference type="EMBL" id="BSXW01000143">
    <property type="protein sequence ID" value="GMF13116.1"/>
    <property type="molecule type" value="Genomic_DNA"/>
</dbReference>
<accession>A0A9W6TE36</accession>
<dbReference type="OrthoDB" id="99247at2759"/>
<dbReference type="Proteomes" id="UP001165083">
    <property type="component" value="Unassembled WGS sequence"/>
</dbReference>
<comment type="caution">
    <text evidence="2">The sequence shown here is derived from an EMBL/GenBank/DDBJ whole genome shotgun (WGS) entry which is preliminary data.</text>
</comment>